<dbReference type="PROSITE" id="PS51898">
    <property type="entry name" value="TYR_RECOMBINASE"/>
    <property type="match status" value="1"/>
</dbReference>
<dbReference type="Gene3D" id="1.10.150.130">
    <property type="match status" value="1"/>
</dbReference>
<dbReference type="InterPro" id="IPR011010">
    <property type="entry name" value="DNA_brk_join_enz"/>
</dbReference>
<comment type="similarity">
    <text evidence="1">Belongs to the 'phage' integrase family.</text>
</comment>
<organism evidence="6 7">
    <name type="scientific">Paramagnetospirillum kuznetsovii</name>
    <dbReference type="NCBI Taxonomy" id="2053833"/>
    <lineage>
        <taxon>Bacteria</taxon>
        <taxon>Pseudomonadati</taxon>
        <taxon>Pseudomonadota</taxon>
        <taxon>Alphaproteobacteria</taxon>
        <taxon>Rhodospirillales</taxon>
        <taxon>Magnetospirillaceae</taxon>
        <taxon>Paramagnetospirillum</taxon>
    </lineage>
</organism>
<dbReference type="InterPro" id="IPR002104">
    <property type="entry name" value="Integrase_catalytic"/>
</dbReference>
<dbReference type="InterPro" id="IPR013762">
    <property type="entry name" value="Integrase-like_cat_sf"/>
</dbReference>
<comment type="caution">
    <text evidence="6">The sequence shown here is derived from an EMBL/GenBank/DDBJ whole genome shotgun (WGS) entry which is preliminary data.</text>
</comment>
<feature type="domain" description="Tyr recombinase" evidence="5">
    <location>
        <begin position="200"/>
        <end position="383"/>
    </location>
</feature>
<dbReference type="GO" id="GO:0015074">
    <property type="term" value="P:DNA integration"/>
    <property type="evidence" value="ECO:0007669"/>
    <property type="project" value="UniProtKB-KW"/>
</dbReference>
<gene>
    <name evidence="6" type="ORF">CU669_03665</name>
</gene>
<name>A0A364P1X0_9PROT</name>
<dbReference type="GO" id="GO:0003677">
    <property type="term" value="F:DNA binding"/>
    <property type="evidence" value="ECO:0007669"/>
    <property type="project" value="UniProtKB-KW"/>
</dbReference>
<dbReference type="InterPro" id="IPR025166">
    <property type="entry name" value="Integrase_DNA_bind_dom"/>
</dbReference>
<dbReference type="EMBL" id="PGTO01000002">
    <property type="protein sequence ID" value="RAU23260.1"/>
    <property type="molecule type" value="Genomic_DNA"/>
</dbReference>
<keyword evidence="3" id="KW-0238">DNA-binding</keyword>
<dbReference type="Gene3D" id="3.30.160.390">
    <property type="entry name" value="Integrase, DNA-binding domain"/>
    <property type="match status" value="1"/>
</dbReference>
<evidence type="ECO:0000259" key="5">
    <source>
        <dbReference type="PROSITE" id="PS51898"/>
    </source>
</evidence>
<dbReference type="OrthoDB" id="6388170at2"/>
<sequence>MPKIRLTTTALRTLVPQCTDRIYWDETLPGFGVKVTPKGHRCYVVQYRNSYGVDRRMTLSDVRVLTIEQARTRAKEVLAKVTLGGDPAKDKQDDRKCITINDILDLYMANHIEKKGANTQRSYRAMYKNYVRPFMGTKPWKDVTQDDCQKLLDHVTETSGEGNGNNAVGYLRSAWNWCIPKILPMNSNPTFKVEMNEKRSRDVVIDENEYRELYKALVAHRDANPQNNPSMYMAIEMIIFTAARKMEVLSMQWDAVKDGYIHVTDKGNSRRRKPKIKQIVITEPVQELLGRIPKNSKWLFARSTAPELHITSVDEVWCDVRKEAGLPHVNIHDLRRSWITFAIDDLKISLETVSKAVGHSSPEVTRIHYNKIARKTKLKANHDIAEGLASAMMGD</sequence>
<dbReference type="InterPro" id="IPR004107">
    <property type="entry name" value="Integrase_SAM-like_N"/>
</dbReference>
<evidence type="ECO:0000256" key="3">
    <source>
        <dbReference type="ARBA" id="ARBA00023125"/>
    </source>
</evidence>
<dbReference type="Pfam" id="PF13356">
    <property type="entry name" value="Arm-DNA-bind_3"/>
    <property type="match status" value="1"/>
</dbReference>
<protein>
    <recommendedName>
        <fullName evidence="5">Tyr recombinase domain-containing protein</fullName>
    </recommendedName>
</protein>
<evidence type="ECO:0000256" key="4">
    <source>
        <dbReference type="ARBA" id="ARBA00023172"/>
    </source>
</evidence>
<accession>A0A364P1X0</accession>
<dbReference type="SUPFAM" id="SSF56349">
    <property type="entry name" value="DNA breaking-rejoining enzymes"/>
    <property type="match status" value="1"/>
</dbReference>
<evidence type="ECO:0000256" key="2">
    <source>
        <dbReference type="ARBA" id="ARBA00022908"/>
    </source>
</evidence>
<dbReference type="Pfam" id="PF14659">
    <property type="entry name" value="Phage_int_SAM_3"/>
    <property type="match status" value="1"/>
</dbReference>
<dbReference type="Gene3D" id="1.10.443.10">
    <property type="entry name" value="Intergrase catalytic core"/>
    <property type="match status" value="1"/>
</dbReference>
<dbReference type="AlphaFoldDB" id="A0A364P1X0"/>
<keyword evidence="4" id="KW-0233">DNA recombination</keyword>
<proteinExistence type="inferred from homology"/>
<dbReference type="PANTHER" id="PTHR30629">
    <property type="entry name" value="PROPHAGE INTEGRASE"/>
    <property type="match status" value="1"/>
</dbReference>
<dbReference type="RefSeq" id="WP_112142456.1">
    <property type="nucleotide sequence ID" value="NZ_PGTO01000002.1"/>
</dbReference>
<dbReference type="InterPro" id="IPR038488">
    <property type="entry name" value="Integrase_DNA-bd_sf"/>
</dbReference>
<reference evidence="6 7" key="1">
    <citation type="submission" date="2017-11" db="EMBL/GenBank/DDBJ databases">
        <title>Draft genome sequence of magnetotactic bacterium Magnetospirillum kuznetsovii LBB-42.</title>
        <authorList>
            <person name="Grouzdev D.S."/>
            <person name="Rysina M.S."/>
            <person name="Baslerov R.V."/>
            <person name="Koziaeva V."/>
        </authorList>
    </citation>
    <scope>NUCLEOTIDE SEQUENCE [LARGE SCALE GENOMIC DNA]</scope>
    <source>
        <strain evidence="6 7">LBB-42</strain>
    </source>
</reference>
<keyword evidence="2" id="KW-0229">DNA integration</keyword>
<dbReference type="InterPro" id="IPR050808">
    <property type="entry name" value="Phage_Integrase"/>
</dbReference>
<evidence type="ECO:0000256" key="1">
    <source>
        <dbReference type="ARBA" id="ARBA00008857"/>
    </source>
</evidence>
<dbReference type="Pfam" id="PF00589">
    <property type="entry name" value="Phage_integrase"/>
    <property type="match status" value="1"/>
</dbReference>
<evidence type="ECO:0000313" key="7">
    <source>
        <dbReference type="Proteomes" id="UP000251075"/>
    </source>
</evidence>
<dbReference type="PANTHER" id="PTHR30629:SF2">
    <property type="entry name" value="PROPHAGE INTEGRASE INTS-RELATED"/>
    <property type="match status" value="1"/>
</dbReference>
<keyword evidence="7" id="KW-1185">Reference proteome</keyword>
<dbReference type="InterPro" id="IPR010998">
    <property type="entry name" value="Integrase_recombinase_N"/>
</dbReference>
<dbReference type="Proteomes" id="UP000251075">
    <property type="component" value="Unassembled WGS sequence"/>
</dbReference>
<dbReference type="GO" id="GO:0006310">
    <property type="term" value="P:DNA recombination"/>
    <property type="evidence" value="ECO:0007669"/>
    <property type="project" value="UniProtKB-KW"/>
</dbReference>
<evidence type="ECO:0000313" key="6">
    <source>
        <dbReference type="EMBL" id="RAU23260.1"/>
    </source>
</evidence>